<protein>
    <recommendedName>
        <fullName evidence="10">Peroxin-7</fullName>
    </recommendedName>
</protein>
<keyword evidence="6" id="KW-0677">Repeat</keyword>
<proteinExistence type="inferred from homology"/>
<dbReference type="AlphaFoldDB" id="A0A5A8CUE0"/>
<evidence type="ECO:0000256" key="5">
    <source>
        <dbReference type="ARBA" id="ARBA00022574"/>
    </source>
</evidence>
<dbReference type="PANTHER" id="PTHR46027:SF1">
    <property type="entry name" value="PEROXISOMAL TARGETING SIGNAL 2 RECEPTOR"/>
    <property type="match status" value="1"/>
</dbReference>
<evidence type="ECO:0000256" key="3">
    <source>
        <dbReference type="ARBA" id="ARBA00022448"/>
    </source>
</evidence>
<dbReference type="InterPro" id="IPR036322">
    <property type="entry name" value="WD40_repeat_dom_sf"/>
</dbReference>
<dbReference type="Proteomes" id="UP000322899">
    <property type="component" value="Unassembled WGS sequence"/>
</dbReference>
<feature type="repeat" description="WD" evidence="11">
    <location>
        <begin position="265"/>
        <end position="300"/>
    </location>
</feature>
<evidence type="ECO:0000313" key="13">
    <source>
        <dbReference type="EMBL" id="KAA0177702.1"/>
    </source>
</evidence>
<dbReference type="OMA" id="FAVHWNL"/>
<organism evidence="12 15">
    <name type="scientific">Cafeteria roenbergensis</name>
    <name type="common">Marine flagellate</name>
    <dbReference type="NCBI Taxonomy" id="33653"/>
    <lineage>
        <taxon>Eukaryota</taxon>
        <taxon>Sar</taxon>
        <taxon>Stramenopiles</taxon>
        <taxon>Bigyra</taxon>
        <taxon>Opalozoa</taxon>
        <taxon>Bicosoecida</taxon>
        <taxon>Cafeteriaceae</taxon>
        <taxon>Cafeteria</taxon>
    </lineage>
</organism>
<dbReference type="Pfam" id="PF00400">
    <property type="entry name" value="WD40"/>
    <property type="match status" value="2"/>
</dbReference>
<dbReference type="Proteomes" id="UP000323011">
    <property type="component" value="Unassembled WGS sequence"/>
</dbReference>
<evidence type="ECO:0000256" key="11">
    <source>
        <dbReference type="PROSITE-ProRule" id="PRU00221"/>
    </source>
</evidence>
<evidence type="ECO:0000313" key="15">
    <source>
        <dbReference type="Proteomes" id="UP000323011"/>
    </source>
</evidence>
<keyword evidence="7" id="KW-0653">Protein transport</keyword>
<dbReference type="GO" id="GO:0005829">
    <property type="term" value="C:cytosol"/>
    <property type="evidence" value="ECO:0007669"/>
    <property type="project" value="UniProtKB-SubCell"/>
</dbReference>
<evidence type="ECO:0000256" key="9">
    <source>
        <dbReference type="ARBA" id="ARBA00024017"/>
    </source>
</evidence>
<keyword evidence="4" id="KW-0963">Cytoplasm</keyword>
<reference evidence="14 15" key="1">
    <citation type="submission" date="2019-07" db="EMBL/GenBank/DDBJ databases">
        <title>Genomes of Cafeteria roenbergensis.</title>
        <authorList>
            <person name="Fischer M.G."/>
            <person name="Hackl T."/>
            <person name="Roman M."/>
        </authorList>
    </citation>
    <scope>NUCLEOTIDE SEQUENCE [LARGE SCALE GENOMIC DNA]</scope>
    <source>
        <strain evidence="12 15">BVI</strain>
        <strain evidence="13 14">E4-10P</strain>
    </source>
</reference>
<comment type="subcellular location">
    <subcellularLocation>
        <location evidence="2">Cytoplasm</location>
        <location evidence="2">Cytosol</location>
    </subcellularLocation>
    <subcellularLocation>
        <location evidence="1">Peroxisome matrix</location>
    </subcellularLocation>
</comment>
<dbReference type="SMART" id="SM00320">
    <property type="entry name" value="WD40"/>
    <property type="match status" value="6"/>
</dbReference>
<dbReference type="SUPFAM" id="SSF50978">
    <property type="entry name" value="WD40 repeat-like"/>
    <property type="match status" value="1"/>
</dbReference>
<sequence length="350" mass="36332">MAAPSRTAAEPARQTRLPYAGLDVAWSPFPEGQLAVASAEHFGLRGKGALTVHSSKTLDAVARFDMPVGAFCVAWSEAHAAQLACGLSDGSVRLLDLREPRATLAAWPHAADRAGGMPGAVHALTWSPTARTRLASAGADGALSVWQVDVDSPLARIAAAGGRTDSRAGFCAGPSRSGPASDLWSAQWHPVTADVLACAGVEGCLAVWDLRCSGDDRPAVAVAAGAETLSVSWAPFSPATIIAGCTDHEVKVFDMRRPAGPVAAGVGHSLAVMSVAASPWRSGSVLSSSYDTSVAVWELSPLSFGGAWTEQRWRHHHEFASSVAWSCVERGAAASVGWDGVLAVLRVDRP</sequence>
<comment type="caution">
    <text evidence="12">The sequence shown here is derived from an EMBL/GenBank/DDBJ whole genome shotgun (WGS) entry which is preliminary data.</text>
</comment>
<dbReference type="PANTHER" id="PTHR46027">
    <property type="entry name" value="PEROXISOMAL TARGETING SIGNAL 2 RECEPTOR"/>
    <property type="match status" value="1"/>
</dbReference>
<name>A0A5A8CUE0_CAFRO</name>
<evidence type="ECO:0000256" key="4">
    <source>
        <dbReference type="ARBA" id="ARBA00022490"/>
    </source>
</evidence>
<dbReference type="EMBL" id="VLTN01000004">
    <property type="protein sequence ID" value="KAA0156329.1"/>
    <property type="molecule type" value="Genomic_DNA"/>
</dbReference>
<evidence type="ECO:0000256" key="7">
    <source>
        <dbReference type="ARBA" id="ARBA00022927"/>
    </source>
</evidence>
<evidence type="ECO:0000256" key="10">
    <source>
        <dbReference type="ARBA" id="ARBA00032565"/>
    </source>
</evidence>
<dbReference type="GO" id="GO:0005053">
    <property type="term" value="F:peroxisome matrix targeting signal-2 binding"/>
    <property type="evidence" value="ECO:0007669"/>
    <property type="project" value="InterPro"/>
</dbReference>
<evidence type="ECO:0000313" key="14">
    <source>
        <dbReference type="Proteomes" id="UP000322899"/>
    </source>
</evidence>
<dbReference type="Gene3D" id="2.130.10.10">
    <property type="entry name" value="YVTN repeat-like/Quinoprotein amine dehydrogenase"/>
    <property type="match status" value="1"/>
</dbReference>
<evidence type="ECO:0000313" key="12">
    <source>
        <dbReference type="EMBL" id="KAA0156329.1"/>
    </source>
</evidence>
<dbReference type="InterPro" id="IPR015943">
    <property type="entry name" value="WD40/YVTN_repeat-like_dom_sf"/>
</dbReference>
<evidence type="ECO:0000256" key="6">
    <source>
        <dbReference type="ARBA" id="ARBA00022737"/>
    </source>
</evidence>
<dbReference type="GO" id="GO:0005782">
    <property type="term" value="C:peroxisomal matrix"/>
    <property type="evidence" value="ECO:0007669"/>
    <property type="project" value="UniProtKB-SubCell"/>
</dbReference>
<comment type="similarity">
    <text evidence="9">Belongs to the WD repeat peroxin-7 family.</text>
</comment>
<dbReference type="GO" id="GO:0016558">
    <property type="term" value="P:protein import into peroxisome matrix"/>
    <property type="evidence" value="ECO:0007669"/>
    <property type="project" value="InterPro"/>
</dbReference>
<keyword evidence="3" id="KW-0813">Transport</keyword>
<evidence type="ECO:0000256" key="1">
    <source>
        <dbReference type="ARBA" id="ARBA00004253"/>
    </source>
</evidence>
<keyword evidence="15" id="KW-1185">Reference proteome</keyword>
<evidence type="ECO:0000256" key="8">
    <source>
        <dbReference type="ARBA" id="ARBA00023140"/>
    </source>
</evidence>
<dbReference type="InterPro" id="IPR044536">
    <property type="entry name" value="PEX7"/>
</dbReference>
<accession>A0A5A8CUE0</accession>
<dbReference type="InterPro" id="IPR019775">
    <property type="entry name" value="WD40_repeat_CS"/>
</dbReference>
<feature type="repeat" description="WD" evidence="11">
    <location>
        <begin position="114"/>
        <end position="156"/>
    </location>
</feature>
<dbReference type="PROSITE" id="PS50082">
    <property type="entry name" value="WD_REPEATS_2"/>
    <property type="match status" value="2"/>
</dbReference>
<dbReference type="InterPro" id="IPR001680">
    <property type="entry name" value="WD40_rpt"/>
</dbReference>
<dbReference type="EMBL" id="VLTO01000003">
    <property type="protein sequence ID" value="KAA0177702.1"/>
    <property type="molecule type" value="Genomic_DNA"/>
</dbReference>
<dbReference type="PROSITE" id="PS00678">
    <property type="entry name" value="WD_REPEATS_1"/>
    <property type="match status" value="1"/>
</dbReference>
<keyword evidence="8" id="KW-0576">Peroxisome</keyword>
<gene>
    <name evidence="13" type="ORF">FNF27_00874</name>
    <name evidence="12" type="ORF">FNF29_01122</name>
</gene>
<dbReference type="OrthoDB" id="10250769at2759"/>
<keyword evidence="5 11" id="KW-0853">WD repeat</keyword>
<evidence type="ECO:0000256" key="2">
    <source>
        <dbReference type="ARBA" id="ARBA00004514"/>
    </source>
</evidence>